<dbReference type="Proteomes" id="UP001431221">
    <property type="component" value="Unassembled WGS sequence"/>
</dbReference>
<feature type="transmembrane region" description="Helical" evidence="1">
    <location>
        <begin position="313"/>
        <end position="333"/>
    </location>
</feature>
<sequence>MTVLATYVMAAALSPILFAALFLKAPLSSRSVGFFALMSAVVLIALSAALPQLIFDHERYLHDLWTAFETANKAASGLASSTDYFSPIGPVYDWVFRIAVAIRPLGATTVPLASSIFAFGVLMLALAALGRQLSLGTLGLVTLIAVATIVSPREPDMIFAQTTMSWLAPYNRWAAGLTAIVAAAFICPPGRRGSVEAVLLGVCLALVLLTKVTFGAALAGLLVAALVFRNVAWQHAGLVVAGSAAFLAVAEVLTGQVSANLADIRTVSGFAGEGWRLIKLLSQMGEAALWAVGSAALYLLLCEQLQQEKRVVPVLLMATAAAMAWVILMQNHWVSESPVYAVLPVVAAEWAGLFRRGEAGDWMPARLSGRILAGLAVLLALTYPARDGGTLIAQWARGLQYPENEKLAGTGQAGFLIYPRWFDEPDSKVVVDYKRMLDGLDLLRRAGADQPEAGPVLALNFANPFPALMNRPSPAQAPVWFQKGRIFSEDVHQPAEVLFSDADYVMRAHGDPAGADLWDIYGPYVLETYAKQAESPYWTLYRKKQ</sequence>
<keyword evidence="1" id="KW-1133">Transmembrane helix</keyword>
<evidence type="ECO:0000256" key="1">
    <source>
        <dbReference type="SAM" id="Phobius"/>
    </source>
</evidence>
<feature type="transmembrane region" description="Helical" evidence="1">
    <location>
        <begin position="170"/>
        <end position="187"/>
    </location>
</feature>
<feature type="transmembrane region" description="Helical" evidence="1">
    <location>
        <begin position="199"/>
        <end position="228"/>
    </location>
</feature>
<dbReference type="EMBL" id="JALNMJ010000041">
    <property type="protein sequence ID" value="MCK7616081.1"/>
    <property type="molecule type" value="Genomic_DNA"/>
</dbReference>
<gene>
    <name evidence="2" type="ORF">M0H32_28340</name>
</gene>
<comment type="caution">
    <text evidence="2">The sequence shown here is derived from an EMBL/GenBank/DDBJ whole genome shotgun (WGS) entry which is preliminary data.</text>
</comment>
<reference evidence="2" key="1">
    <citation type="submission" date="2022-04" db="EMBL/GenBank/DDBJ databases">
        <title>Roseibium sp. CAU 1639 isolated from mud.</title>
        <authorList>
            <person name="Kim W."/>
        </authorList>
    </citation>
    <scope>NUCLEOTIDE SEQUENCE</scope>
    <source>
        <strain evidence="2">CAU 1639</strain>
    </source>
</reference>
<proteinExistence type="predicted"/>
<evidence type="ECO:0008006" key="4">
    <source>
        <dbReference type="Google" id="ProtNLM"/>
    </source>
</evidence>
<evidence type="ECO:0000313" key="2">
    <source>
        <dbReference type="EMBL" id="MCK7616081.1"/>
    </source>
</evidence>
<keyword evidence="1" id="KW-0812">Transmembrane</keyword>
<keyword evidence="1" id="KW-0472">Membrane</keyword>
<organism evidence="2 3">
    <name type="scientific">Roseibium sediminicola</name>
    <dbReference type="NCBI Taxonomy" id="2933272"/>
    <lineage>
        <taxon>Bacteria</taxon>
        <taxon>Pseudomonadati</taxon>
        <taxon>Pseudomonadota</taxon>
        <taxon>Alphaproteobacteria</taxon>
        <taxon>Hyphomicrobiales</taxon>
        <taxon>Stappiaceae</taxon>
        <taxon>Roseibium</taxon>
    </lineage>
</organism>
<feature type="transmembrane region" description="Helical" evidence="1">
    <location>
        <begin position="105"/>
        <end position="126"/>
    </location>
</feature>
<feature type="transmembrane region" description="Helical" evidence="1">
    <location>
        <begin position="133"/>
        <end position="150"/>
    </location>
</feature>
<feature type="transmembrane region" description="Helical" evidence="1">
    <location>
        <begin position="35"/>
        <end position="55"/>
    </location>
</feature>
<keyword evidence="3" id="KW-1185">Reference proteome</keyword>
<accession>A0ABT0H342</accession>
<feature type="transmembrane region" description="Helical" evidence="1">
    <location>
        <begin position="6"/>
        <end position="23"/>
    </location>
</feature>
<dbReference type="RefSeq" id="WP_248160050.1">
    <property type="nucleotide sequence ID" value="NZ_JALNMJ010000041.1"/>
</dbReference>
<protein>
    <recommendedName>
        <fullName evidence="4">Glycosyltransferase RgtA/B/C/D-like domain-containing protein</fullName>
    </recommendedName>
</protein>
<name>A0ABT0H342_9HYPH</name>
<evidence type="ECO:0000313" key="3">
    <source>
        <dbReference type="Proteomes" id="UP001431221"/>
    </source>
</evidence>